<sequence>MVQCEAGSGDLSPQLPSSTEIVVNGSMSKWRPVTSRVPQGSVLGRVLLNIFVGDMDSGVECTLSNFADDTKLFGVVDTLEGRGAIQKDLERLESWAC</sequence>
<dbReference type="EMBL" id="KZ505649">
    <property type="protein sequence ID" value="PKU48628.1"/>
    <property type="molecule type" value="Genomic_DNA"/>
</dbReference>
<name>A0A2I0URG4_LIMLA</name>
<gene>
    <name evidence="1" type="ORF">llap_1080</name>
</gene>
<dbReference type="AlphaFoldDB" id="A0A2I0URG4"/>
<reference evidence="2" key="2">
    <citation type="submission" date="2017-12" db="EMBL/GenBank/DDBJ databases">
        <title>Genome sequence of the Bar-tailed Godwit (Limosa lapponica baueri).</title>
        <authorList>
            <person name="Lima N.C.B."/>
            <person name="Parody-Merino A.M."/>
            <person name="Battley P.F."/>
            <person name="Fidler A.E."/>
            <person name="Prosdocimi F."/>
        </authorList>
    </citation>
    <scope>NUCLEOTIDE SEQUENCE [LARGE SCALE GENOMIC DNA]</scope>
</reference>
<keyword evidence="1" id="KW-0695">RNA-directed DNA polymerase</keyword>
<keyword evidence="1" id="KW-0808">Transferase</keyword>
<evidence type="ECO:0000313" key="1">
    <source>
        <dbReference type="EMBL" id="PKU48628.1"/>
    </source>
</evidence>
<dbReference type="Proteomes" id="UP000233556">
    <property type="component" value="Unassembled WGS sequence"/>
</dbReference>
<reference evidence="2" key="1">
    <citation type="submission" date="2017-11" db="EMBL/GenBank/DDBJ databases">
        <authorList>
            <person name="Lima N.C."/>
            <person name="Parody-Merino A.M."/>
            <person name="Battley P.F."/>
            <person name="Fidler A.E."/>
            <person name="Prosdocimi F."/>
        </authorList>
    </citation>
    <scope>NUCLEOTIDE SEQUENCE [LARGE SCALE GENOMIC DNA]</scope>
</reference>
<dbReference type="PANTHER" id="PTHR33332">
    <property type="entry name" value="REVERSE TRANSCRIPTASE DOMAIN-CONTAINING PROTEIN"/>
    <property type="match status" value="1"/>
</dbReference>
<proteinExistence type="predicted"/>
<organism evidence="1 2">
    <name type="scientific">Limosa lapponica baueri</name>
    <dbReference type="NCBI Taxonomy" id="1758121"/>
    <lineage>
        <taxon>Eukaryota</taxon>
        <taxon>Metazoa</taxon>
        <taxon>Chordata</taxon>
        <taxon>Craniata</taxon>
        <taxon>Vertebrata</taxon>
        <taxon>Euteleostomi</taxon>
        <taxon>Archelosauria</taxon>
        <taxon>Archosauria</taxon>
        <taxon>Dinosauria</taxon>
        <taxon>Saurischia</taxon>
        <taxon>Theropoda</taxon>
        <taxon>Coelurosauria</taxon>
        <taxon>Aves</taxon>
        <taxon>Neognathae</taxon>
        <taxon>Neoaves</taxon>
        <taxon>Charadriiformes</taxon>
        <taxon>Scolopacidae</taxon>
        <taxon>Limosa</taxon>
    </lineage>
</organism>
<evidence type="ECO:0000313" key="2">
    <source>
        <dbReference type="Proteomes" id="UP000233556"/>
    </source>
</evidence>
<keyword evidence="1" id="KW-0548">Nucleotidyltransferase</keyword>
<accession>A0A2I0URG4</accession>
<keyword evidence="2" id="KW-1185">Reference proteome</keyword>
<dbReference type="OrthoDB" id="416454at2759"/>
<dbReference type="GO" id="GO:0003964">
    <property type="term" value="F:RNA-directed DNA polymerase activity"/>
    <property type="evidence" value="ECO:0007669"/>
    <property type="project" value="UniProtKB-KW"/>
</dbReference>
<protein>
    <submittedName>
        <fullName evidence="1">Rna-directed dna polymerase from mobile element jockey-like</fullName>
    </submittedName>
</protein>